<dbReference type="InterPro" id="IPR035906">
    <property type="entry name" value="MetI-like_sf"/>
</dbReference>
<evidence type="ECO:0000256" key="6">
    <source>
        <dbReference type="ARBA" id="ARBA00023136"/>
    </source>
</evidence>
<evidence type="ECO:0000259" key="8">
    <source>
        <dbReference type="PROSITE" id="PS50928"/>
    </source>
</evidence>
<dbReference type="Proteomes" id="UP000823891">
    <property type="component" value="Unassembled WGS sequence"/>
</dbReference>
<dbReference type="AlphaFoldDB" id="A0A9D2NGW5"/>
<dbReference type="PROSITE" id="PS50928">
    <property type="entry name" value="ABC_TM1"/>
    <property type="match status" value="1"/>
</dbReference>
<reference evidence="9" key="2">
    <citation type="submission" date="2021-04" db="EMBL/GenBank/DDBJ databases">
        <authorList>
            <person name="Gilroy R."/>
        </authorList>
    </citation>
    <scope>NUCLEOTIDE SEQUENCE</scope>
    <source>
        <strain evidence="9">USAMLcec2-132</strain>
    </source>
</reference>
<sequence>MAKQISEAAHSAKNKIKMTPGDRVLNLSFYLFITIFSVICLIPFVLVVSSSLTQEQALTANGYRLWPSEFSLDAYRLVMVSADIPQAYLVTIFITIAGTFLSMLFTCAVAYAMSVKNFKSRSVVALFIYFTMLFNGGLVATYLLITKTLALQNTIWVLLFPSICNAWNILLMRNFFNGIPDSLAESAKIDGANDIVILFKIIIPISLPGIATIGLFYALSYWNEWYKCLLYIDSNHSQYYTLQYLIQRILRQVNYAANQPAEAVGLNSISLPTYAYRMATIVVSTGPIILLYPFLQKYFVQGLTVGAVKG</sequence>
<keyword evidence="4 7" id="KW-0812">Transmembrane</keyword>
<comment type="subcellular location">
    <subcellularLocation>
        <location evidence="1 7">Cell membrane</location>
        <topology evidence="1 7">Multi-pass membrane protein</topology>
    </subcellularLocation>
</comment>
<feature type="transmembrane region" description="Helical" evidence="7">
    <location>
        <begin position="123"/>
        <end position="143"/>
    </location>
</feature>
<evidence type="ECO:0000256" key="4">
    <source>
        <dbReference type="ARBA" id="ARBA00022692"/>
    </source>
</evidence>
<comment type="similarity">
    <text evidence="7">Belongs to the binding-protein-dependent transport system permease family.</text>
</comment>
<gene>
    <name evidence="9" type="ORF">H9761_10770</name>
</gene>
<proteinExistence type="inferred from homology"/>
<dbReference type="Gene3D" id="1.10.3720.10">
    <property type="entry name" value="MetI-like"/>
    <property type="match status" value="1"/>
</dbReference>
<dbReference type="EMBL" id="DWWS01000039">
    <property type="protein sequence ID" value="HJC24174.1"/>
    <property type="molecule type" value="Genomic_DNA"/>
</dbReference>
<organism evidence="9 10">
    <name type="scientific">Candidatus Eisenbergiella merdavium</name>
    <dbReference type="NCBI Taxonomy" id="2838551"/>
    <lineage>
        <taxon>Bacteria</taxon>
        <taxon>Bacillati</taxon>
        <taxon>Bacillota</taxon>
        <taxon>Clostridia</taxon>
        <taxon>Lachnospirales</taxon>
        <taxon>Lachnospiraceae</taxon>
        <taxon>Eisenbergiella</taxon>
    </lineage>
</organism>
<feature type="transmembrane region" description="Helical" evidence="7">
    <location>
        <begin position="24"/>
        <end position="48"/>
    </location>
</feature>
<evidence type="ECO:0000313" key="10">
    <source>
        <dbReference type="Proteomes" id="UP000823891"/>
    </source>
</evidence>
<evidence type="ECO:0000256" key="2">
    <source>
        <dbReference type="ARBA" id="ARBA00022448"/>
    </source>
</evidence>
<keyword evidence="5 7" id="KW-1133">Transmembrane helix</keyword>
<evidence type="ECO:0000256" key="1">
    <source>
        <dbReference type="ARBA" id="ARBA00004651"/>
    </source>
</evidence>
<keyword evidence="2 7" id="KW-0813">Transport</keyword>
<dbReference type="PANTHER" id="PTHR43744">
    <property type="entry name" value="ABC TRANSPORTER PERMEASE PROTEIN MG189-RELATED-RELATED"/>
    <property type="match status" value="1"/>
</dbReference>
<dbReference type="PANTHER" id="PTHR43744:SF9">
    <property type="entry name" value="POLYGALACTURONAN_RHAMNOGALACTURONAN TRANSPORT SYSTEM PERMEASE PROTEIN YTCP"/>
    <property type="match status" value="1"/>
</dbReference>
<feature type="domain" description="ABC transmembrane type-1" evidence="8">
    <location>
        <begin position="88"/>
        <end position="295"/>
    </location>
</feature>
<reference evidence="9" key="1">
    <citation type="journal article" date="2021" name="PeerJ">
        <title>Extensive microbial diversity within the chicken gut microbiome revealed by metagenomics and culture.</title>
        <authorList>
            <person name="Gilroy R."/>
            <person name="Ravi A."/>
            <person name="Getino M."/>
            <person name="Pursley I."/>
            <person name="Horton D.L."/>
            <person name="Alikhan N.F."/>
            <person name="Baker D."/>
            <person name="Gharbi K."/>
            <person name="Hall N."/>
            <person name="Watson M."/>
            <person name="Adriaenssens E.M."/>
            <person name="Foster-Nyarko E."/>
            <person name="Jarju S."/>
            <person name="Secka A."/>
            <person name="Antonio M."/>
            <person name="Oren A."/>
            <person name="Chaudhuri R.R."/>
            <person name="La Ragione R."/>
            <person name="Hildebrand F."/>
            <person name="Pallen M.J."/>
        </authorList>
    </citation>
    <scope>NUCLEOTIDE SEQUENCE</scope>
    <source>
        <strain evidence="9">USAMLcec2-132</strain>
    </source>
</reference>
<dbReference type="SUPFAM" id="SSF161098">
    <property type="entry name" value="MetI-like"/>
    <property type="match status" value="1"/>
</dbReference>
<dbReference type="CDD" id="cd06261">
    <property type="entry name" value="TM_PBP2"/>
    <property type="match status" value="1"/>
</dbReference>
<dbReference type="InterPro" id="IPR000515">
    <property type="entry name" value="MetI-like"/>
</dbReference>
<feature type="transmembrane region" description="Helical" evidence="7">
    <location>
        <begin position="87"/>
        <end position="111"/>
    </location>
</feature>
<dbReference type="GO" id="GO:0055085">
    <property type="term" value="P:transmembrane transport"/>
    <property type="evidence" value="ECO:0007669"/>
    <property type="project" value="InterPro"/>
</dbReference>
<evidence type="ECO:0000256" key="7">
    <source>
        <dbReference type="RuleBase" id="RU363032"/>
    </source>
</evidence>
<name>A0A9D2NGW5_9FIRM</name>
<evidence type="ECO:0000256" key="3">
    <source>
        <dbReference type="ARBA" id="ARBA00022475"/>
    </source>
</evidence>
<protein>
    <submittedName>
        <fullName evidence="9">Carbohydrate ABC transporter permease</fullName>
    </submittedName>
</protein>
<feature type="transmembrane region" description="Helical" evidence="7">
    <location>
        <begin position="274"/>
        <end position="295"/>
    </location>
</feature>
<keyword evidence="6 7" id="KW-0472">Membrane</keyword>
<feature type="transmembrane region" description="Helical" evidence="7">
    <location>
        <begin position="155"/>
        <end position="176"/>
    </location>
</feature>
<accession>A0A9D2NGW5</accession>
<feature type="transmembrane region" description="Helical" evidence="7">
    <location>
        <begin position="197"/>
        <end position="219"/>
    </location>
</feature>
<evidence type="ECO:0000256" key="5">
    <source>
        <dbReference type="ARBA" id="ARBA00022989"/>
    </source>
</evidence>
<evidence type="ECO:0000313" key="9">
    <source>
        <dbReference type="EMBL" id="HJC24174.1"/>
    </source>
</evidence>
<keyword evidence="3" id="KW-1003">Cell membrane</keyword>
<dbReference type="GO" id="GO:0005886">
    <property type="term" value="C:plasma membrane"/>
    <property type="evidence" value="ECO:0007669"/>
    <property type="project" value="UniProtKB-SubCell"/>
</dbReference>
<dbReference type="Pfam" id="PF00528">
    <property type="entry name" value="BPD_transp_1"/>
    <property type="match status" value="1"/>
</dbReference>
<comment type="caution">
    <text evidence="9">The sequence shown here is derived from an EMBL/GenBank/DDBJ whole genome shotgun (WGS) entry which is preliminary data.</text>
</comment>